<dbReference type="Gene3D" id="3.40.190.10">
    <property type="entry name" value="Periplasmic binding protein-like II"/>
    <property type="match status" value="1"/>
</dbReference>
<dbReference type="GO" id="GO:0015833">
    <property type="term" value="P:peptide transport"/>
    <property type="evidence" value="ECO:0007669"/>
    <property type="project" value="TreeGrafter"/>
</dbReference>
<dbReference type="CDD" id="cd08494">
    <property type="entry name" value="PBP2_NikA_DppA_OppA_like_6"/>
    <property type="match status" value="1"/>
</dbReference>
<dbReference type="GO" id="GO:1904680">
    <property type="term" value="F:peptide transmembrane transporter activity"/>
    <property type="evidence" value="ECO:0007669"/>
    <property type="project" value="TreeGrafter"/>
</dbReference>
<dbReference type="OrthoDB" id="9801799at2"/>
<dbReference type="EMBL" id="FNHP01000013">
    <property type="protein sequence ID" value="SDM71869.1"/>
    <property type="molecule type" value="Genomic_DNA"/>
</dbReference>
<evidence type="ECO:0000259" key="3">
    <source>
        <dbReference type="Pfam" id="PF00496"/>
    </source>
</evidence>
<accession>A0A1G9VI85</accession>
<dbReference type="Gene3D" id="3.10.105.10">
    <property type="entry name" value="Dipeptide-binding Protein, Domain 3"/>
    <property type="match status" value="1"/>
</dbReference>
<feature type="domain" description="Solute-binding protein family 5" evidence="3">
    <location>
        <begin position="93"/>
        <end position="424"/>
    </location>
</feature>
<gene>
    <name evidence="4" type="ORF">SAMN05428957_11311</name>
</gene>
<dbReference type="STRING" id="1527607.SAMN05428957_11311"/>
<keyword evidence="5" id="KW-1185">Reference proteome</keyword>
<keyword evidence="2" id="KW-0732">Signal</keyword>
<dbReference type="InterPro" id="IPR039424">
    <property type="entry name" value="SBP_5"/>
</dbReference>
<dbReference type="SUPFAM" id="SSF53850">
    <property type="entry name" value="Periplasmic binding protein-like II"/>
    <property type="match status" value="1"/>
</dbReference>
<dbReference type="PANTHER" id="PTHR30290">
    <property type="entry name" value="PERIPLASMIC BINDING COMPONENT OF ABC TRANSPORTER"/>
    <property type="match status" value="1"/>
</dbReference>
<dbReference type="Proteomes" id="UP000198552">
    <property type="component" value="Unassembled WGS sequence"/>
</dbReference>
<evidence type="ECO:0000313" key="5">
    <source>
        <dbReference type="Proteomes" id="UP000198552"/>
    </source>
</evidence>
<evidence type="ECO:0000256" key="1">
    <source>
        <dbReference type="ARBA" id="ARBA00005695"/>
    </source>
</evidence>
<dbReference type="GO" id="GO:0030288">
    <property type="term" value="C:outer membrane-bounded periplasmic space"/>
    <property type="evidence" value="ECO:0007669"/>
    <property type="project" value="UniProtKB-ARBA"/>
</dbReference>
<proteinExistence type="inferred from homology"/>
<dbReference type="InterPro" id="IPR030678">
    <property type="entry name" value="Peptide/Ni-bd"/>
</dbReference>
<dbReference type="Pfam" id="PF00496">
    <property type="entry name" value="SBP_bac_5"/>
    <property type="match status" value="1"/>
</dbReference>
<protein>
    <submittedName>
        <fullName evidence="4">Peptide/nickel transport system substrate-binding protein</fullName>
    </submittedName>
</protein>
<dbReference type="PIRSF" id="PIRSF002741">
    <property type="entry name" value="MppA"/>
    <property type="match status" value="1"/>
</dbReference>
<reference evidence="5" key="1">
    <citation type="submission" date="2016-10" db="EMBL/GenBank/DDBJ databases">
        <authorList>
            <person name="Varghese N."/>
            <person name="Submissions S."/>
        </authorList>
    </citation>
    <scope>NUCLEOTIDE SEQUENCE [LARGE SCALE GENOMIC DNA]</scope>
    <source>
        <strain evidence="5">EPL6</strain>
    </source>
</reference>
<dbReference type="PANTHER" id="PTHR30290:SF38">
    <property type="entry name" value="D,D-DIPEPTIDE-BINDING PERIPLASMIC PROTEIN DDPA-RELATED"/>
    <property type="match status" value="1"/>
</dbReference>
<name>A0A1G9VI85_9BURK</name>
<evidence type="ECO:0000313" key="4">
    <source>
        <dbReference type="EMBL" id="SDM71869.1"/>
    </source>
</evidence>
<dbReference type="RefSeq" id="WP_091572647.1">
    <property type="nucleotide sequence ID" value="NZ_FNHP01000013.1"/>
</dbReference>
<organism evidence="4 5">
    <name type="scientific">Oryzisolibacter propanilivorax</name>
    <dbReference type="NCBI Taxonomy" id="1527607"/>
    <lineage>
        <taxon>Bacteria</taxon>
        <taxon>Pseudomonadati</taxon>
        <taxon>Pseudomonadota</taxon>
        <taxon>Betaproteobacteria</taxon>
        <taxon>Burkholderiales</taxon>
        <taxon>Comamonadaceae</taxon>
        <taxon>Oryzisolibacter</taxon>
    </lineage>
</organism>
<comment type="similarity">
    <text evidence="1">Belongs to the bacterial solute-binding protein 5 family.</text>
</comment>
<dbReference type="GO" id="GO:0043190">
    <property type="term" value="C:ATP-binding cassette (ABC) transporter complex"/>
    <property type="evidence" value="ECO:0007669"/>
    <property type="project" value="InterPro"/>
</dbReference>
<dbReference type="InterPro" id="IPR000914">
    <property type="entry name" value="SBP_5_dom"/>
</dbReference>
<evidence type="ECO:0000256" key="2">
    <source>
        <dbReference type="ARBA" id="ARBA00022729"/>
    </source>
</evidence>
<dbReference type="AlphaFoldDB" id="A0A1G9VI85"/>
<sequence length="516" mass="56939">MPHPASLPPPDAPTRTTRRACLAQALALCGALPPLARAQAPSGAKAGQRAVVLNLSLAPDSLDPTMAAAAAVGEVVHYNVLEGLTRIEESGRVVPLLADSWRQGRDGLSYVFRLREGMRFHDGSPLDAQAVRFSFERAQAPGSTNKSRRALFDNIAAIATPDAHTVALTLHHPDVDLPFRLGEGPAVIVHPASAGQLAHAPVGTGPYRVAQWLRGHSIRLERAPHARAGASQARPDGAWFRFMSDPQQRDEALRSGDIDLFFQFATNTARRFQDDVRYQMLLGESGGKGMLALNHRRAPLGDVRVRRAITHAIDREEFIQRVLDGHGSAIGSHFAPTDRGFLHLDSLYPHDPQRARALLREAGVRTPLRLKLALPPAPYAHLGGDVLARQLAQVGIVAELQRLSWSEWLQGPFRGHFDMTLINHVEPLDYLIYTDPDYYFGYDSPAFRVLAHEHALATSPRQRQQLFGQLQRHLAQDAANAWIFTPSLVTVVRKGLRGAWMNYPIFAHDVGAMWWD</sequence>